<feature type="region of interest" description="Disordered" evidence="1">
    <location>
        <begin position="1"/>
        <end position="20"/>
    </location>
</feature>
<evidence type="ECO:0000313" key="2">
    <source>
        <dbReference type="EMBL" id="AET67699.1"/>
    </source>
</evidence>
<organism evidence="2 3">
    <name type="scientific">Desulfosporosinus orientis (strain ATCC 19365 / DSM 765 / NCIMB 8382 / VKM B-1628 / Singapore I)</name>
    <name type="common">Desulfotomaculum orientis</name>
    <dbReference type="NCBI Taxonomy" id="768706"/>
    <lineage>
        <taxon>Bacteria</taxon>
        <taxon>Bacillati</taxon>
        <taxon>Bacillota</taxon>
        <taxon>Clostridia</taxon>
        <taxon>Eubacteriales</taxon>
        <taxon>Desulfitobacteriaceae</taxon>
        <taxon>Desulfosporosinus</taxon>
    </lineage>
</organism>
<evidence type="ECO:0000313" key="3">
    <source>
        <dbReference type="Proteomes" id="UP000006346"/>
    </source>
</evidence>
<dbReference type="PATRIC" id="fig|768706.3.peg.2105"/>
<gene>
    <name evidence="2" type="ordered locus">Desor_2091</name>
</gene>
<reference evidence="3" key="1">
    <citation type="submission" date="2011-11" db="EMBL/GenBank/DDBJ databases">
        <title>Complete sequence of Desulfosporosinus orientis DSM 765.</title>
        <authorList>
            <person name="Lucas S."/>
            <person name="Han J."/>
            <person name="Lapidus A."/>
            <person name="Cheng J.-F."/>
            <person name="Goodwin L."/>
            <person name="Pitluck S."/>
            <person name="Peters L."/>
            <person name="Ovchinnikova G."/>
            <person name="Teshima H."/>
            <person name="Detter J.C."/>
            <person name="Han C."/>
            <person name="Tapia R."/>
            <person name="Land M."/>
            <person name="Hauser L."/>
            <person name="Kyrpides N."/>
            <person name="Ivanova N."/>
            <person name="Pagani I."/>
            <person name="Pester M."/>
            <person name="Spring S."/>
            <person name="Ollivier B."/>
            <person name="Rattei T."/>
            <person name="Klenk H.-P."/>
            <person name="Wagner M."/>
            <person name="Loy A."/>
            <person name="Woyke T."/>
        </authorList>
    </citation>
    <scope>NUCLEOTIDE SEQUENCE [LARGE SCALE GENOMIC DNA]</scope>
    <source>
        <strain evidence="3">ATCC 19365 / DSM 765 / NCIMB 8382 / VKM B-1628</strain>
    </source>
</reference>
<keyword evidence="3" id="KW-1185">Reference proteome</keyword>
<proteinExistence type="predicted"/>
<evidence type="ECO:0000256" key="1">
    <source>
        <dbReference type="SAM" id="MobiDB-lite"/>
    </source>
</evidence>
<dbReference type="HOGENOM" id="CLU_1882400_0_0_9"/>
<dbReference type="OrthoDB" id="1799401at2"/>
<protein>
    <submittedName>
        <fullName evidence="2">Uncharacterized protein</fullName>
    </submittedName>
</protein>
<dbReference type="Proteomes" id="UP000006346">
    <property type="component" value="Chromosome"/>
</dbReference>
<reference evidence="2 3" key="2">
    <citation type="journal article" date="2012" name="J. Bacteriol.">
        <title>Complete genome sequences of Desulfosporosinus orientis DSM765T, Desulfosporosinus youngiae DSM17734T, Desulfosporosinus meridiei DSM13257T, and Desulfosporosinus acidiphilus DSM22704T.</title>
        <authorList>
            <person name="Pester M."/>
            <person name="Brambilla E."/>
            <person name="Alazard D."/>
            <person name="Rattei T."/>
            <person name="Weinmaier T."/>
            <person name="Han J."/>
            <person name="Lucas S."/>
            <person name="Lapidus A."/>
            <person name="Cheng J.F."/>
            <person name="Goodwin L."/>
            <person name="Pitluck S."/>
            <person name="Peters L."/>
            <person name="Ovchinnikova G."/>
            <person name="Teshima H."/>
            <person name="Detter J.C."/>
            <person name="Han C.S."/>
            <person name="Tapia R."/>
            <person name="Land M.L."/>
            <person name="Hauser L."/>
            <person name="Kyrpides N.C."/>
            <person name="Ivanova N.N."/>
            <person name="Pagani I."/>
            <person name="Huntmann M."/>
            <person name="Wei C.L."/>
            <person name="Davenport K.W."/>
            <person name="Daligault H."/>
            <person name="Chain P.S."/>
            <person name="Chen A."/>
            <person name="Mavromatis K."/>
            <person name="Markowitz V."/>
            <person name="Szeto E."/>
            <person name="Mikhailova N."/>
            <person name="Pati A."/>
            <person name="Wagner M."/>
            <person name="Woyke T."/>
            <person name="Ollivier B."/>
            <person name="Klenk H.P."/>
            <person name="Spring S."/>
            <person name="Loy A."/>
        </authorList>
    </citation>
    <scope>NUCLEOTIDE SEQUENCE [LARGE SCALE GENOMIC DNA]</scope>
    <source>
        <strain evidence="3">ATCC 19365 / DSM 765 / NCIMB 8382 / VKM B-1628</strain>
    </source>
</reference>
<dbReference type="AlphaFoldDB" id="G7W637"/>
<name>G7W637_DESOD</name>
<feature type="compositionally biased region" description="Low complexity" evidence="1">
    <location>
        <begin position="67"/>
        <end position="90"/>
    </location>
</feature>
<dbReference type="EMBL" id="CP003108">
    <property type="protein sequence ID" value="AET67699.1"/>
    <property type="molecule type" value="Genomic_DNA"/>
</dbReference>
<accession>G7W637</accession>
<dbReference type="KEGG" id="dor:Desor_2091"/>
<feature type="region of interest" description="Disordered" evidence="1">
    <location>
        <begin position="39"/>
        <end position="106"/>
    </location>
</feature>
<dbReference type="RefSeq" id="WP_014184514.1">
    <property type="nucleotide sequence ID" value="NC_016584.1"/>
</dbReference>
<sequence length="135" mass="15415">MPFNNMNPFWNQQTFPQQNPWTQMPTGFNRFNYKPSSGSVMPGWNPVQETGPRNAGAQGYSTPGYPPQGFGQQHGFSQQQGFGQQQFRQPMPNYQTSPEFINQGYGQMPLQPAWEGPKKGGIKEFFSNLMSKRRM</sequence>